<evidence type="ECO:0000256" key="1">
    <source>
        <dbReference type="ARBA" id="ARBA00006134"/>
    </source>
</evidence>
<gene>
    <name evidence="2" type="ORF">VFH_IV214480</name>
</gene>
<dbReference type="InterPro" id="IPR016951">
    <property type="entry name" value="Haem_Oase_decyc_pln"/>
</dbReference>
<dbReference type="Proteomes" id="UP001157006">
    <property type="component" value="Chromosome 4"/>
</dbReference>
<protein>
    <submittedName>
        <fullName evidence="2">Uncharacterized protein</fullName>
    </submittedName>
</protein>
<dbReference type="InterPro" id="IPR016084">
    <property type="entry name" value="Haem_Oase-like_multi-hlx"/>
</dbReference>
<sequence length="131" mass="15592">MWFNRKEQRAKNITIGKLPRVTDEVANEAEKNLGGKKNAMKMVLLKETRIVLLMKLKKKKNLKIRFLKRLLEGTELEFCKWEGDVQEMLKDVPKKLNVLVEHWSRDEKNKSLRETKKSFQFIGHIVRFIIL</sequence>
<organism evidence="2 3">
    <name type="scientific">Vicia faba</name>
    <name type="common">Broad bean</name>
    <name type="synonym">Faba vulgaris</name>
    <dbReference type="NCBI Taxonomy" id="3906"/>
    <lineage>
        <taxon>Eukaryota</taxon>
        <taxon>Viridiplantae</taxon>
        <taxon>Streptophyta</taxon>
        <taxon>Embryophyta</taxon>
        <taxon>Tracheophyta</taxon>
        <taxon>Spermatophyta</taxon>
        <taxon>Magnoliopsida</taxon>
        <taxon>eudicotyledons</taxon>
        <taxon>Gunneridae</taxon>
        <taxon>Pentapetalae</taxon>
        <taxon>rosids</taxon>
        <taxon>fabids</taxon>
        <taxon>Fabales</taxon>
        <taxon>Fabaceae</taxon>
        <taxon>Papilionoideae</taxon>
        <taxon>50 kb inversion clade</taxon>
        <taxon>NPAAA clade</taxon>
        <taxon>Hologalegina</taxon>
        <taxon>IRL clade</taxon>
        <taxon>Fabeae</taxon>
        <taxon>Vicia</taxon>
    </lineage>
</organism>
<reference evidence="2 3" key="1">
    <citation type="submission" date="2023-01" db="EMBL/GenBank/DDBJ databases">
        <authorList>
            <person name="Kreplak J."/>
        </authorList>
    </citation>
    <scope>NUCLEOTIDE SEQUENCE [LARGE SCALE GENOMIC DNA]</scope>
</reference>
<comment type="similarity">
    <text evidence="1">Belongs to the heme oxygenase family.</text>
</comment>
<evidence type="ECO:0000313" key="2">
    <source>
        <dbReference type="EMBL" id="CAI8611122.1"/>
    </source>
</evidence>
<dbReference type="EMBL" id="OX451739">
    <property type="protein sequence ID" value="CAI8611122.1"/>
    <property type="molecule type" value="Genomic_DNA"/>
</dbReference>
<dbReference type="PANTHER" id="PTHR35703">
    <property type="entry name" value="HEME OXYGENASE 1, CHLOROPLASTIC-RELATED"/>
    <property type="match status" value="1"/>
</dbReference>
<accession>A0AAV1AL46</accession>
<dbReference type="Gene3D" id="1.20.910.10">
    <property type="entry name" value="Heme oxygenase-like"/>
    <property type="match status" value="1"/>
</dbReference>
<dbReference type="AlphaFoldDB" id="A0AAV1AL46"/>
<dbReference type="GO" id="GO:0010024">
    <property type="term" value="P:phytochromobilin biosynthetic process"/>
    <property type="evidence" value="ECO:0007669"/>
    <property type="project" value="TreeGrafter"/>
</dbReference>
<keyword evidence="3" id="KW-1185">Reference proteome</keyword>
<name>A0AAV1AL46_VICFA</name>
<dbReference type="PANTHER" id="PTHR35703:SF1">
    <property type="entry name" value="INACTIVE HEME OXYGENASE 2, CHLOROPLASTIC-RELATED"/>
    <property type="match status" value="1"/>
</dbReference>
<evidence type="ECO:0000313" key="3">
    <source>
        <dbReference type="Proteomes" id="UP001157006"/>
    </source>
</evidence>
<proteinExistence type="inferred from homology"/>